<evidence type="ECO:0000256" key="11">
    <source>
        <dbReference type="ARBA" id="ARBA00023049"/>
    </source>
</evidence>
<keyword evidence="10" id="KW-0862">Zinc</keyword>
<keyword evidence="9" id="KW-0378">Hydrolase</keyword>
<keyword evidence="6" id="KW-0645">Protease</keyword>
<comment type="cofactor">
    <cofactor evidence="1">
        <name>Zn(2+)</name>
        <dbReference type="ChEBI" id="CHEBI:29105"/>
    </cofactor>
</comment>
<evidence type="ECO:0000256" key="13">
    <source>
        <dbReference type="PROSITE-ProRule" id="PRU01379"/>
    </source>
</evidence>
<keyword evidence="8" id="KW-0732">Signal</keyword>
<sequence length="507" mass="57549">MGCCRKTSRWEYPGRRSLLTAVIVICGALVTFLGETNAAAIPTSTLEFRHHSNEEIPDILASIHGRCPNITRIYTLRERSVRGLPLYVMEFSTTPGYHKIYRPEFKYIANMHGNEVLGRELLLHVASYLCERYLAGDHDMQKLINLTRIHLLPSMNPDGWQVSTDTGGTDYLIGRTNNNSVDLNRNFPDLDRIMFSNEEVHINHNNHLLEQVERLQEPIQPETKAVMRLIMQVPFVLSANLHGGDLVANYPYDASRSGATTEYTESPDDQTFRHLALAYATNHKNMANPKRRGCGDDGYNFGKQGGITNGAAWYSVQGGMQDFNYLSSNDFEITLELGCDKYPPASALQEEWENNRNALIQYMWQAHIGVKGRVRDAVSGQPLSNTVIHVKNVTAGRNDDILHDVTSVHDGDYWRLLTPGHYVITASRDGYHPLSHRVIVYDRPHEEAQRVDFHLQPLPQLMPSANGDSKSDTEYEEAYEETVRNNIVNNLRKKWLLNAYKHAITSN</sequence>
<gene>
    <name evidence="15" type="primary">CPase2</name>
</gene>
<dbReference type="FunFam" id="2.60.40.1120:FF:000019">
    <property type="entry name" value="Carboxypeptidase D"/>
    <property type="match status" value="1"/>
</dbReference>
<dbReference type="Pfam" id="PF00246">
    <property type="entry name" value="Peptidase_M14"/>
    <property type="match status" value="1"/>
</dbReference>
<evidence type="ECO:0000256" key="7">
    <source>
        <dbReference type="ARBA" id="ARBA00022723"/>
    </source>
</evidence>
<dbReference type="InterPro" id="IPR057247">
    <property type="entry name" value="CARBOXYPEPT_ZN_2"/>
</dbReference>
<accession>A0A1V1FKQ5</accession>
<dbReference type="AlphaFoldDB" id="A0A1V1FKQ5"/>
<keyword evidence="12" id="KW-0325">Glycoprotein</keyword>
<dbReference type="InterPro" id="IPR008969">
    <property type="entry name" value="CarboxyPept-like_regulatory"/>
</dbReference>
<dbReference type="FunFam" id="3.40.630.10:FF:000013">
    <property type="entry name" value="carboxypeptidase N catalytic chain"/>
    <property type="match status" value="1"/>
</dbReference>
<dbReference type="Gene3D" id="3.40.630.10">
    <property type="entry name" value="Zn peptidases"/>
    <property type="match status" value="1"/>
</dbReference>
<evidence type="ECO:0000256" key="1">
    <source>
        <dbReference type="ARBA" id="ARBA00001947"/>
    </source>
</evidence>
<dbReference type="Gene3D" id="2.60.40.1120">
    <property type="entry name" value="Carboxypeptidase-like, regulatory domain"/>
    <property type="match status" value="1"/>
</dbReference>
<evidence type="ECO:0000256" key="6">
    <source>
        <dbReference type="ARBA" id="ARBA00022670"/>
    </source>
</evidence>
<dbReference type="GO" id="GO:0004181">
    <property type="term" value="F:metallocarboxypeptidase activity"/>
    <property type="evidence" value="ECO:0007669"/>
    <property type="project" value="InterPro"/>
</dbReference>
<comment type="subcellular location">
    <subcellularLocation>
        <location evidence="2">Secreted</location>
    </subcellularLocation>
</comment>
<evidence type="ECO:0000256" key="4">
    <source>
        <dbReference type="ARBA" id="ARBA00022525"/>
    </source>
</evidence>
<evidence type="ECO:0000256" key="12">
    <source>
        <dbReference type="ARBA" id="ARBA00023180"/>
    </source>
</evidence>
<dbReference type="EMBL" id="FX985399">
    <property type="protein sequence ID" value="BAX07412.1"/>
    <property type="molecule type" value="mRNA"/>
</dbReference>
<dbReference type="SMART" id="SM00631">
    <property type="entry name" value="Zn_pept"/>
    <property type="match status" value="1"/>
</dbReference>
<dbReference type="PROSITE" id="PS00132">
    <property type="entry name" value="CARBOXYPEPT_ZN_1"/>
    <property type="match status" value="1"/>
</dbReference>
<dbReference type="GO" id="GO:0005615">
    <property type="term" value="C:extracellular space"/>
    <property type="evidence" value="ECO:0007669"/>
    <property type="project" value="TreeGrafter"/>
</dbReference>
<evidence type="ECO:0000256" key="9">
    <source>
        <dbReference type="ARBA" id="ARBA00022801"/>
    </source>
</evidence>
<dbReference type="SUPFAM" id="SSF53187">
    <property type="entry name" value="Zn-dependent exopeptidases"/>
    <property type="match status" value="1"/>
</dbReference>
<dbReference type="GO" id="GO:0016485">
    <property type="term" value="P:protein processing"/>
    <property type="evidence" value="ECO:0007669"/>
    <property type="project" value="TreeGrafter"/>
</dbReference>
<dbReference type="SUPFAM" id="SSF49464">
    <property type="entry name" value="Carboxypeptidase regulatory domain-like"/>
    <property type="match status" value="1"/>
</dbReference>
<evidence type="ECO:0000259" key="14">
    <source>
        <dbReference type="PROSITE" id="PS52035"/>
    </source>
</evidence>
<evidence type="ECO:0000256" key="2">
    <source>
        <dbReference type="ARBA" id="ARBA00004613"/>
    </source>
</evidence>
<dbReference type="PANTHER" id="PTHR11532:SF93">
    <property type="entry name" value="CARBOXYPEPTIDASE E"/>
    <property type="match status" value="1"/>
</dbReference>
<name>A0A1V1FKQ5_9NEOP</name>
<protein>
    <submittedName>
        <fullName evidence="15">Putative carboxypeptidase 2</fullName>
    </submittedName>
</protein>
<dbReference type="InterPro" id="IPR057246">
    <property type="entry name" value="CARBOXYPEPT_ZN_1"/>
</dbReference>
<evidence type="ECO:0000256" key="10">
    <source>
        <dbReference type="ARBA" id="ARBA00022833"/>
    </source>
</evidence>
<feature type="domain" description="Peptidase M14" evidence="14">
    <location>
        <begin position="49"/>
        <end position="366"/>
    </location>
</feature>
<dbReference type="InterPro" id="IPR050753">
    <property type="entry name" value="Peptidase_M14_domain"/>
</dbReference>
<keyword evidence="7" id="KW-0479">Metal-binding</keyword>
<dbReference type="CDD" id="cd11308">
    <property type="entry name" value="Peptidase_M14NE-CP-C_like"/>
    <property type="match status" value="1"/>
</dbReference>
<comment type="similarity">
    <text evidence="3 13">Belongs to the peptidase M14 family.</text>
</comment>
<dbReference type="PROSITE" id="PS52035">
    <property type="entry name" value="PEPTIDASE_M14"/>
    <property type="match status" value="1"/>
</dbReference>
<organism evidence="15">
    <name type="scientific">Reticulitermes speratus</name>
    <dbReference type="NCBI Taxonomy" id="60591"/>
    <lineage>
        <taxon>Eukaryota</taxon>
        <taxon>Metazoa</taxon>
        <taxon>Ecdysozoa</taxon>
        <taxon>Arthropoda</taxon>
        <taxon>Hexapoda</taxon>
        <taxon>Insecta</taxon>
        <taxon>Pterygota</taxon>
        <taxon>Neoptera</taxon>
        <taxon>Polyneoptera</taxon>
        <taxon>Dictyoptera</taxon>
        <taxon>Blattodea</taxon>
        <taxon>Blattoidea</taxon>
        <taxon>Termitoidae</taxon>
        <taxon>Rhinotermitidae</taxon>
        <taxon>Reticulitermes</taxon>
        <taxon>Frontotermes</taxon>
    </lineage>
</organism>
<dbReference type="PRINTS" id="PR00765">
    <property type="entry name" value="CRBOXYPTASEA"/>
</dbReference>
<keyword evidence="11" id="KW-0482">Metalloprotease</keyword>
<evidence type="ECO:0000256" key="3">
    <source>
        <dbReference type="ARBA" id="ARBA00005988"/>
    </source>
</evidence>
<dbReference type="GO" id="GO:0008270">
    <property type="term" value="F:zinc ion binding"/>
    <property type="evidence" value="ECO:0007669"/>
    <property type="project" value="InterPro"/>
</dbReference>
<dbReference type="PROSITE" id="PS00133">
    <property type="entry name" value="CARBOXYPEPT_ZN_2"/>
    <property type="match status" value="1"/>
</dbReference>
<keyword evidence="4" id="KW-0964">Secreted</keyword>
<evidence type="ECO:0000256" key="8">
    <source>
        <dbReference type="ARBA" id="ARBA00022729"/>
    </source>
</evidence>
<feature type="active site" description="Proton donor/acceptor" evidence="13">
    <location>
        <position position="336"/>
    </location>
</feature>
<reference evidence="15" key="1">
    <citation type="journal article" date="2017" name="PLoS ONE">
        <title>Caste-, sex-, and age-dependent expression of immune-related genes in a Japanese subterranean termite, Reticulitermes speratus.</title>
        <authorList>
            <person name="Mitaka Y."/>
            <person name="Kobayashi K."/>
            <person name="Matsuura K."/>
        </authorList>
    </citation>
    <scope>NUCLEOTIDE SEQUENCE</scope>
    <source>
        <tissue evidence="15">Whole body</tissue>
    </source>
</reference>
<dbReference type="PANTHER" id="PTHR11532">
    <property type="entry name" value="PROTEASE M14 CARBOXYPEPTIDASE"/>
    <property type="match status" value="1"/>
</dbReference>
<evidence type="ECO:0000313" key="15">
    <source>
        <dbReference type="EMBL" id="BAX07412.1"/>
    </source>
</evidence>
<proteinExistence type="evidence at transcript level"/>
<dbReference type="CDD" id="cd03858">
    <property type="entry name" value="M14_CP_N-E_like"/>
    <property type="match status" value="1"/>
</dbReference>
<evidence type="ECO:0000256" key="5">
    <source>
        <dbReference type="ARBA" id="ARBA00022645"/>
    </source>
</evidence>
<dbReference type="GO" id="GO:0006518">
    <property type="term" value="P:peptide metabolic process"/>
    <property type="evidence" value="ECO:0007669"/>
    <property type="project" value="TreeGrafter"/>
</dbReference>
<keyword evidence="5 15" id="KW-0121">Carboxypeptidase</keyword>
<dbReference type="Pfam" id="PF13620">
    <property type="entry name" value="CarboxypepD_reg"/>
    <property type="match status" value="1"/>
</dbReference>
<dbReference type="InterPro" id="IPR000834">
    <property type="entry name" value="Peptidase_M14"/>
</dbReference>